<name>A0AAC8UVH8_9LACO</name>
<evidence type="ECO:0000313" key="4">
    <source>
        <dbReference type="Proteomes" id="UP000036000"/>
    </source>
</evidence>
<dbReference type="KEGG" id="lko:ABN16_05345"/>
<dbReference type="InterPro" id="IPR020843">
    <property type="entry name" value="ER"/>
</dbReference>
<dbReference type="InterPro" id="IPR013154">
    <property type="entry name" value="ADH-like_N"/>
</dbReference>
<accession>A0AAC8UVH8</accession>
<evidence type="ECO:0000256" key="1">
    <source>
        <dbReference type="ARBA" id="ARBA00023002"/>
    </source>
</evidence>
<dbReference type="SMART" id="SM00829">
    <property type="entry name" value="PKS_ER"/>
    <property type="match status" value="1"/>
</dbReference>
<dbReference type="Proteomes" id="UP000036000">
    <property type="component" value="Chromosome"/>
</dbReference>
<dbReference type="GO" id="GO:0016491">
    <property type="term" value="F:oxidoreductase activity"/>
    <property type="evidence" value="ECO:0007669"/>
    <property type="project" value="UniProtKB-KW"/>
</dbReference>
<dbReference type="Gene3D" id="3.40.50.720">
    <property type="entry name" value="NAD(P)-binding Rossmann-like Domain"/>
    <property type="match status" value="1"/>
</dbReference>
<proteinExistence type="predicted"/>
<protein>
    <submittedName>
        <fullName evidence="3">NADPH:quinone reductase</fullName>
    </submittedName>
</protein>
<gene>
    <name evidence="3" type="ORF">ABN16_05345</name>
</gene>
<dbReference type="PROSITE" id="PS01162">
    <property type="entry name" value="QOR_ZETA_CRYSTAL"/>
    <property type="match status" value="1"/>
</dbReference>
<dbReference type="CDD" id="cd05289">
    <property type="entry name" value="MDR_like_2"/>
    <property type="match status" value="1"/>
</dbReference>
<dbReference type="GO" id="GO:0008270">
    <property type="term" value="F:zinc ion binding"/>
    <property type="evidence" value="ECO:0007669"/>
    <property type="project" value="InterPro"/>
</dbReference>
<feature type="domain" description="Enoyl reductase (ER)" evidence="2">
    <location>
        <begin position="15"/>
        <end position="333"/>
    </location>
</feature>
<dbReference type="InterPro" id="IPR002364">
    <property type="entry name" value="Quin_OxRdtase/zeta-crystal_CS"/>
</dbReference>
<dbReference type="InterPro" id="IPR036291">
    <property type="entry name" value="NAD(P)-bd_dom_sf"/>
</dbReference>
<evidence type="ECO:0000313" key="3">
    <source>
        <dbReference type="EMBL" id="AKP64479.1"/>
    </source>
</evidence>
<evidence type="ECO:0000259" key="2">
    <source>
        <dbReference type="SMART" id="SM00829"/>
    </source>
</evidence>
<dbReference type="InterPro" id="IPR050700">
    <property type="entry name" value="YIM1/Zinc_Alcohol_DH_Fams"/>
</dbReference>
<dbReference type="RefSeq" id="WP_048733580.1">
    <property type="nucleotide sequence ID" value="NZ_CP012033.1"/>
</dbReference>
<dbReference type="PANTHER" id="PTHR11695:SF294">
    <property type="entry name" value="RETICULON-4-INTERACTING PROTEIN 1, MITOCHONDRIAL"/>
    <property type="match status" value="1"/>
</dbReference>
<dbReference type="PANTHER" id="PTHR11695">
    <property type="entry name" value="ALCOHOL DEHYDROGENASE RELATED"/>
    <property type="match status" value="1"/>
</dbReference>
<keyword evidence="4" id="KW-1185">Reference proteome</keyword>
<organism evidence="3 4">
    <name type="scientific">Levilactobacillus koreensis</name>
    <dbReference type="NCBI Taxonomy" id="637971"/>
    <lineage>
        <taxon>Bacteria</taxon>
        <taxon>Bacillati</taxon>
        <taxon>Bacillota</taxon>
        <taxon>Bacilli</taxon>
        <taxon>Lactobacillales</taxon>
        <taxon>Lactobacillaceae</taxon>
        <taxon>Levilactobacillus</taxon>
    </lineage>
</organism>
<dbReference type="Pfam" id="PF08240">
    <property type="entry name" value="ADH_N"/>
    <property type="match status" value="1"/>
</dbReference>
<dbReference type="AlphaFoldDB" id="A0AAC8UVH8"/>
<sequence length="337" mass="37682">MPKTMKAALITHYKQMAPTIESVPIPLLKPNDVLIKVKAASINPVDLKIMAGGMRMLLKYQMPLIIGNDFAGEIVAVGTQITQFKLGDAVYGRPRKQRIGTFSEYFATDVADIALKPVNLSYEEAAAIPLVGLTSYQALHDLMDLQPGKKVLIQAGAGGIGTLAIQLAKELGAEVTTTTSQKNIDFVKSLGADRVIDYHHEDFADILTNYDAVFDTLGGKQLERAFRIVKPGGQVVSITGLPNERFAKEFSLPRWKQWLFRLATQRLHRLEKQTQVHYRFLYMWPSHQELMVLTRLIESNRLRPVVDRVFPFAELAQALQYSQKGHAQGKIVVRIGE</sequence>
<dbReference type="SUPFAM" id="SSF51735">
    <property type="entry name" value="NAD(P)-binding Rossmann-fold domains"/>
    <property type="match status" value="1"/>
</dbReference>
<keyword evidence="1" id="KW-0560">Oxidoreductase</keyword>
<dbReference type="InterPro" id="IPR011032">
    <property type="entry name" value="GroES-like_sf"/>
</dbReference>
<dbReference type="Gene3D" id="3.90.180.10">
    <property type="entry name" value="Medium-chain alcohol dehydrogenases, catalytic domain"/>
    <property type="match status" value="1"/>
</dbReference>
<dbReference type="EMBL" id="CP012033">
    <property type="protein sequence ID" value="AKP64479.1"/>
    <property type="molecule type" value="Genomic_DNA"/>
</dbReference>
<dbReference type="Pfam" id="PF13602">
    <property type="entry name" value="ADH_zinc_N_2"/>
    <property type="match status" value="1"/>
</dbReference>
<dbReference type="SUPFAM" id="SSF50129">
    <property type="entry name" value="GroES-like"/>
    <property type="match status" value="1"/>
</dbReference>
<reference evidence="3 4" key="1">
    <citation type="submission" date="2015-07" db="EMBL/GenBank/DDBJ databases">
        <title>Lactobacillus korensis/26-25/ whole genome sequencing.</title>
        <authorList>
            <person name="Kim M.K."/>
            <person name="Im W.-T."/>
            <person name="Srinivasan S."/>
            <person name="Lee J.-J."/>
        </authorList>
    </citation>
    <scope>NUCLEOTIDE SEQUENCE [LARGE SCALE GENOMIC DNA]</scope>
    <source>
        <strain evidence="3 4">26-25</strain>
    </source>
</reference>